<evidence type="ECO:0000256" key="10">
    <source>
        <dbReference type="ARBA" id="ARBA00032092"/>
    </source>
</evidence>
<keyword evidence="8" id="KW-0067">ATP-binding</keyword>
<comment type="caution">
    <text evidence="12">The sequence shown here is derived from an EMBL/GenBank/DDBJ whole genome shotgun (WGS) entry which is preliminary data.</text>
</comment>
<dbReference type="NCBIfam" id="TIGR02076">
    <property type="entry name" value="pyrH_arch"/>
    <property type="match status" value="1"/>
</dbReference>
<dbReference type="EMBL" id="PEZZ01000046">
    <property type="protein sequence ID" value="PIS04626.1"/>
    <property type="molecule type" value="Genomic_DNA"/>
</dbReference>
<protein>
    <recommendedName>
        <fullName evidence="3">UMP kinase</fullName>
        <ecNumber evidence="3">2.7.4.22</ecNumber>
    </recommendedName>
    <alternativeName>
        <fullName evidence="10">Uridine monophosphate kinase</fullName>
    </alternativeName>
</protein>
<keyword evidence="4" id="KW-0963">Cytoplasm</keyword>
<evidence type="ECO:0000256" key="2">
    <source>
        <dbReference type="ARBA" id="ARBA00007614"/>
    </source>
</evidence>
<evidence type="ECO:0000256" key="4">
    <source>
        <dbReference type="ARBA" id="ARBA00022490"/>
    </source>
</evidence>
<organism evidence="12 13">
    <name type="scientific">Candidatus Buchananbacteria bacterium CG10_big_fil_rev_8_21_14_0_10_42_9</name>
    <dbReference type="NCBI Taxonomy" id="1974526"/>
    <lineage>
        <taxon>Bacteria</taxon>
        <taxon>Candidatus Buchananiibacteriota</taxon>
    </lineage>
</organism>
<dbReference type="Pfam" id="PF00696">
    <property type="entry name" value="AA_kinase"/>
    <property type="match status" value="1"/>
</dbReference>
<comment type="similarity">
    <text evidence="2">Belongs to the UMP kinase family.</text>
</comment>
<sequence length="228" mass="25230">MAKTFVFSIGGSLVAPSEINTKLIKEYKKLFLNFVKKGNRVILIVGGGDTARRYQAAAKLVDRKIANTDLDWVGIVATRLNAELIRAIFGGLAYSKVLGDPAKKIKTKKKIIIGAGYEPGWSSDLDAILAARANGADTVINLTNVDYVYDKNPFKYKSAKSYQRLGWREFRKIVGFKWVPGAHVPFDPVAAKKGEQYKLKLVVMNGNKISNLKKFLASQSFKGTIIKN</sequence>
<dbReference type="InterPro" id="IPR011818">
    <property type="entry name" value="Uridylate_kinase_arch/spir"/>
</dbReference>
<keyword evidence="7 12" id="KW-0418">Kinase</keyword>
<dbReference type="InterPro" id="IPR036393">
    <property type="entry name" value="AceGlu_kinase-like_sf"/>
</dbReference>
<dbReference type="PANTHER" id="PTHR42833:SF4">
    <property type="entry name" value="URIDYLATE KINASE PUMPKIN, CHLOROPLASTIC"/>
    <property type="match status" value="1"/>
</dbReference>
<evidence type="ECO:0000256" key="9">
    <source>
        <dbReference type="ARBA" id="ARBA00022975"/>
    </source>
</evidence>
<keyword evidence="5" id="KW-0808">Transferase</keyword>
<dbReference type="GO" id="GO:0005524">
    <property type="term" value="F:ATP binding"/>
    <property type="evidence" value="ECO:0007669"/>
    <property type="project" value="UniProtKB-KW"/>
</dbReference>
<dbReference type="PANTHER" id="PTHR42833">
    <property type="entry name" value="URIDYLATE KINASE"/>
    <property type="match status" value="1"/>
</dbReference>
<dbReference type="AlphaFoldDB" id="A0A2H0VZW6"/>
<evidence type="ECO:0000256" key="7">
    <source>
        <dbReference type="ARBA" id="ARBA00022777"/>
    </source>
</evidence>
<dbReference type="GO" id="GO:0033862">
    <property type="term" value="F:UMP kinase activity"/>
    <property type="evidence" value="ECO:0007669"/>
    <property type="project" value="UniProtKB-EC"/>
</dbReference>
<name>A0A2H0VZW6_9BACT</name>
<evidence type="ECO:0000256" key="8">
    <source>
        <dbReference type="ARBA" id="ARBA00022840"/>
    </source>
</evidence>
<dbReference type="InterPro" id="IPR001048">
    <property type="entry name" value="Asp/Glu/Uridylate_kinase"/>
</dbReference>
<evidence type="ECO:0000256" key="6">
    <source>
        <dbReference type="ARBA" id="ARBA00022741"/>
    </source>
</evidence>
<dbReference type="Gene3D" id="3.40.1160.10">
    <property type="entry name" value="Acetylglutamate kinase-like"/>
    <property type="match status" value="1"/>
</dbReference>
<accession>A0A2H0VZW6</accession>
<evidence type="ECO:0000256" key="5">
    <source>
        <dbReference type="ARBA" id="ARBA00022679"/>
    </source>
</evidence>
<keyword evidence="9" id="KW-0665">Pyrimidine biosynthesis</keyword>
<proteinExistence type="inferred from homology"/>
<evidence type="ECO:0000313" key="12">
    <source>
        <dbReference type="EMBL" id="PIS04626.1"/>
    </source>
</evidence>
<dbReference type="EC" id="2.7.4.22" evidence="3"/>
<gene>
    <name evidence="12" type="ORF">COT81_05520</name>
</gene>
<dbReference type="Proteomes" id="UP000230935">
    <property type="component" value="Unassembled WGS sequence"/>
</dbReference>
<dbReference type="SUPFAM" id="SSF53633">
    <property type="entry name" value="Carbamate kinase-like"/>
    <property type="match status" value="1"/>
</dbReference>
<keyword evidence="6" id="KW-0547">Nucleotide-binding</keyword>
<evidence type="ECO:0000256" key="3">
    <source>
        <dbReference type="ARBA" id="ARBA00012899"/>
    </source>
</evidence>
<feature type="domain" description="Aspartate/glutamate/uridylate kinase" evidence="11">
    <location>
        <begin position="3"/>
        <end position="205"/>
    </location>
</feature>
<evidence type="ECO:0000259" key="11">
    <source>
        <dbReference type="Pfam" id="PF00696"/>
    </source>
</evidence>
<comment type="pathway">
    <text evidence="1">Pyrimidine metabolism; CTP biosynthesis via de novo pathway; UDP from UMP (UMPK route): step 1/1.</text>
</comment>
<dbReference type="GO" id="GO:0006225">
    <property type="term" value="P:UDP biosynthetic process"/>
    <property type="evidence" value="ECO:0007669"/>
    <property type="project" value="TreeGrafter"/>
</dbReference>
<reference evidence="13" key="1">
    <citation type="submission" date="2017-09" db="EMBL/GenBank/DDBJ databases">
        <title>Depth-based differentiation of microbial function through sediment-hosted aquifers and enrichment of novel symbionts in the deep terrestrial subsurface.</title>
        <authorList>
            <person name="Probst A.J."/>
            <person name="Ladd B."/>
            <person name="Jarett J.K."/>
            <person name="Geller-Mcgrath D.E."/>
            <person name="Sieber C.M.K."/>
            <person name="Emerson J.B."/>
            <person name="Anantharaman K."/>
            <person name="Thomas B.C."/>
            <person name="Malmstrom R."/>
            <person name="Stieglmeier M."/>
            <person name="Klingl A."/>
            <person name="Woyke T."/>
            <person name="Ryan C.M."/>
            <person name="Banfield J.F."/>
        </authorList>
    </citation>
    <scope>NUCLEOTIDE SEQUENCE [LARGE SCALE GENOMIC DNA]</scope>
</reference>
<evidence type="ECO:0000313" key="13">
    <source>
        <dbReference type="Proteomes" id="UP000230935"/>
    </source>
</evidence>
<evidence type="ECO:0000256" key="1">
    <source>
        <dbReference type="ARBA" id="ARBA00004791"/>
    </source>
</evidence>